<evidence type="ECO:0000313" key="1">
    <source>
        <dbReference type="EMBL" id="AIE86696.1"/>
    </source>
</evidence>
<sequence length="41" mass="4537">MLADKYIDGAPVSILRSPNKQIEHLPLFFHLSPAAPSGQNY</sequence>
<dbReference type="EMBL" id="CP007139">
    <property type="protein sequence ID" value="AIE86696.1"/>
    <property type="molecule type" value="Genomic_DNA"/>
</dbReference>
<accession>A0A068NTD4</accession>
<dbReference type="Proteomes" id="UP000027982">
    <property type="component" value="Chromosome"/>
</dbReference>
<gene>
    <name evidence="1" type="ORF">OP10G_3328</name>
</gene>
<proteinExistence type="predicted"/>
<reference evidence="1 2" key="1">
    <citation type="journal article" date="2014" name="PLoS ONE">
        <title>The first complete genome sequence of the class fimbriimonadia in the phylum armatimonadetes.</title>
        <authorList>
            <person name="Hu Z.Y."/>
            <person name="Wang Y.Z."/>
            <person name="Im W.T."/>
            <person name="Wang S.Y."/>
            <person name="Zhao G.P."/>
            <person name="Zheng H.J."/>
            <person name="Quan Z.X."/>
        </authorList>
    </citation>
    <scope>NUCLEOTIDE SEQUENCE [LARGE SCALE GENOMIC DNA]</scope>
    <source>
        <strain evidence="1">Gsoil 348</strain>
    </source>
</reference>
<evidence type="ECO:0000313" key="2">
    <source>
        <dbReference type="Proteomes" id="UP000027982"/>
    </source>
</evidence>
<dbReference type="KEGG" id="fgi:OP10G_3328"/>
<name>A0A068NTD4_FIMGI</name>
<dbReference type="HOGENOM" id="CLU_3270385_0_0_0"/>
<organism evidence="1 2">
    <name type="scientific">Fimbriimonas ginsengisoli Gsoil 348</name>
    <dbReference type="NCBI Taxonomy" id="661478"/>
    <lineage>
        <taxon>Bacteria</taxon>
        <taxon>Bacillati</taxon>
        <taxon>Armatimonadota</taxon>
        <taxon>Fimbriimonadia</taxon>
        <taxon>Fimbriimonadales</taxon>
        <taxon>Fimbriimonadaceae</taxon>
        <taxon>Fimbriimonas</taxon>
    </lineage>
</organism>
<keyword evidence="2" id="KW-1185">Reference proteome</keyword>
<protein>
    <submittedName>
        <fullName evidence="1">Uncharacterized protein</fullName>
    </submittedName>
</protein>
<dbReference type="AlphaFoldDB" id="A0A068NTD4"/>
<dbReference type="STRING" id="661478.OP10G_3328"/>